<dbReference type="AlphaFoldDB" id="A0A364N2B7"/>
<protein>
    <recommendedName>
        <fullName evidence="2">F-box domain-containing protein</fullName>
    </recommendedName>
</protein>
<evidence type="ECO:0000313" key="3">
    <source>
        <dbReference type="EMBL" id="RAR09957.1"/>
    </source>
</evidence>
<dbReference type="SUPFAM" id="SSF81383">
    <property type="entry name" value="F-box domain"/>
    <property type="match status" value="1"/>
</dbReference>
<feature type="region of interest" description="Disordered" evidence="1">
    <location>
        <begin position="660"/>
        <end position="681"/>
    </location>
</feature>
<feature type="region of interest" description="Disordered" evidence="1">
    <location>
        <begin position="224"/>
        <end position="312"/>
    </location>
</feature>
<dbReference type="InterPro" id="IPR036047">
    <property type="entry name" value="F-box-like_dom_sf"/>
</dbReference>
<feature type="compositionally biased region" description="Polar residues" evidence="1">
    <location>
        <begin position="303"/>
        <end position="312"/>
    </location>
</feature>
<dbReference type="CDD" id="cd09917">
    <property type="entry name" value="F-box_SF"/>
    <property type="match status" value="1"/>
</dbReference>
<name>A0A364N2B7_STELY</name>
<dbReference type="PROSITE" id="PS50181">
    <property type="entry name" value="FBOX"/>
    <property type="match status" value="1"/>
</dbReference>
<feature type="compositionally biased region" description="Basic and acidic residues" evidence="1">
    <location>
        <begin position="482"/>
        <end position="494"/>
    </location>
</feature>
<dbReference type="OrthoDB" id="3801583at2759"/>
<comment type="caution">
    <text evidence="3">The sequence shown here is derived from an EMBL/GenBank/DDBJ whole genome shotgun (WGS) entry which is preliminary data.</text>
</comment>
<reference evidence="4" key="1">
    <citation type="submission" date="2018-05" db="EMBL/GenBank/DDBJ databases">
        <title>Draft genome sequence of Stemphylium lycopersici strain CIDEFI 213.</title>
        <authorList>
            <person name="Medina R."/>
            <person name="Franco M.E.E."/>
            <person name="Lucentini C.G."/>
            <person name="Saparrat M.C.N."/>
            <person name="Balatti P.A."/>
        </authorList>
    </citation>
    <scope>NUCLEOTIDE SEQUENCE [LARGE SCALE GENOMIC DNA]</scope>
    <source>
        <strain evidence="4">CIDEFI 213</strain>
    </source>
</reference>
<gene>
    <name evidence="3" type="ORF">DDE83_005266</name>
</gene>
<feature type="domain" description="F-box" evidence="2">
    <location>
        <begin position="26"/>
        <end position="82"/>
    </location>
</feature>
<proteinExistence type="predicted"/>
<evidence type="ECO:0000256" key="1">
    <source>
        <dbReference type="SAM" id="MobiDB-lite"/>
    </source>
</evidence>
<evidence type="ECO:0000313" key="4">
    <source>
        <dbReference type="Proteomes" id="UP000249619"/>
    </source>
</evidence>
<dbReference type="Proteomes" id="UP000249619">
    <property type="component" value="Unassembled WGS sequence"/>
</dbReference>
<sequence>MTGFRQRILSSGSAHQTEPIIHNMLATPILRLPVELHLDIINRLDMRDSVNLASTARYFRSVIPVPTHSELLVAEQSEWARANQLQSNSASNSASPTARCLIPHRPSIFRSHLSVTFSTLRTVIPLRRRTPRQETDERPITAPPTYRGSEHRYFVPGQASRKRPSIHQIHTSSLADSEPLFPFEELRYHSCPSINLSPCTFCGMRSAYRPSLSEPCEDCRSRSPFSHMGMVLRPKSRVKSNQKAQSHSRETLSRQSASSDEAPRIATPEIAAMRAGNPPRKARLPVTRPGASNKVLNPPPGHSGSQSPCLESVFPSTRADQWRKSAPDSDKAYPYVRKSEVPQHFVAIRAGAPSPLAGFAHDVREKRSRVDRSTDFTETVHYGKLPKPALVADVRKRRPGQLERSHVVEELPMGQSELAELLLGELQYGREQLDHNSTYRGPKPEQESPRSSFARLFDRQGDHTRMTSEDNEPASKGRKSGLKKDTTTTHKAEGILRGGGGDEIATYSRRELLVKHLLPTCHSPDHRCSTTSSSDDEDIPARHPHPVRIARAKQRAHGTARLPRHMSCISLTPPALSLRGGAGSPSTLRDYERVPPTLLWLAGDGHKPVTAASWKERKPKSRVSGILGLGVHGLRAGQAYVRSTPVVKEGGEGAAPVAEEGGLRNAAQGPPVEAPAPGGGC</sequence>
<dbReference type="EMBL" id="QGDH01000070">
    <property type="protein sequence ID" value="RAR09957.1"/>
    <property type="molecule type" value="Genomic_DNA"/>
</dbReference>
<accession>A0A364N2B7</accession>
<feature type="region of interest" description="Disordered" evidence="1">
    <location>
        <begin position="130"/>
        <end position="151"/>
    </location>
</feature>
<keyword evidence="4" id="KW-1185">Reference proteome</keyword>
<feature type="compositionally biased region" description="Low complexity" evidence="1">
    <location>
        <begin position="660"/>
        <end position="671"/>
    </location>
</feature>
<evidence type="ECO:0000259" key="2">
    <source>
        <dbReference type="PROSITE" id="PS50181"/>
    </source>
</evidence>
<organism evidence="3 4">
    <name type="scientific">Stemphylium lycopersici</name>
    <name type="common">Tomato gray leaf spot disease fungus</name>
    <name type="synonym">Thyrospora lycopersici</name>
    <dbReference type="NCBI Taxonomy" id="183478"/>
    <lineage>
        <taxon>Eukaryota</taxon>
        <taxon>Fungi</taxon>
        <taxon>Dikarya</taxon>
        <taxon>Ascomycota</taxon>
        <taxon>Pezizomycotina</taxon>
        <taxon>Dothideomycetes</taxon>
        <taxon>Pleosporomycetidae</taxon>
        <taxon>Pleosporales</taxon>
        <taxon>Pleosporineae</taxon>
        <taxon>Pleosporaceae</taxon>
        <taxon>Stemphylium</taxon>
    </lineage>
</organism>
<feature type="region of interest" description="Disordered" evidence="1">
    <location>
        <begin position="462"/>
        <end position="497"/>
    </location>
</feature>
<dbReference type="InterPro" id="IPR001810">
    <property type="entry name" value="F-box_dom"/>
</dbReference>